<dbReference type="EMBL" id="CM034397">
    <property type="protein sequence ID" value="KAJ0177638.1"/>
    <property type="molecule type" value="Genomic_DNA"/>
</dbReference>
<protein>
    <submittedName>
        <fullName evidence="1">Uncharacterized protein</fullName>
    </submittedName>
</protein>
<gene>
    <name evidence="1" type="ORF">K1T71_006511</name>
</gene>
<evidence type="ECO:0000313" key="1">
    <source>
        <dbReference type="EMBL" id="KAJ0177638.1"/>
    </source>
</evidence>
<name>A0ACC1D133_9NEOP</name>
<reference evidence="1 2" key="1">
    <citation type="journal article" date="2021" name="Front. Genet.">
        <title>Chromosome-Level Genome Assembly Reveals Significant Gene Expansion in the Toll and IMD Signaling Pathways of Dendrolimus kikuchii.</title>
        <authorList>
            <person name="Zhou J."/>
            <person name="Wu P."/>
            <person name="Xiong Z."/>
            <person name="Liu N."/>
            <person name="Zhao N."/>
            <person name="Ji M."/>
            <person name="Qiu Y."/>
            <person name="Yang B."/>
        </authorList>
    </citation>
    <scope>NUCLEOTIDE SEQUENCE [LARGE SCALE GENOMIC DNA]</scope>
    <source>
        <strain evidence="1">Ann1</strain>
    </source>
</reference>
<dbReference type="Proteomes" id="UP000824533">
    <property type="component" value="Linkage Group LG11"/>
</dbReference>
<comment type="caution">
    <text evidence="1">The sequence shown here is derived from an EMBL/GenBank/DDBJ whole genome shotgun (WGS) entry which is preliminary data.</text>
</comment>
<proteinExistence type="predicted"/>
<organism evidence="1 2">
    <name type="scientific">Dendrolimus kikuchii</name>
    <dbReference type="NCBI Taxonomy" id="765133"/>
    <lineage>
        <taxon>Eukaryota</taxon>
        <taxon>Metazoa</taxon>
        <taxon>Ecdysozoa</taxon>
        <taxon>Arthropoda</taxon>
        <taxon>Hexapoda</taxon>
        <taxon>Insecta</taxon>
        <taxon>Pterygota</taxon>
        <taxon>Neoptera</taxon>
        <taxon>Endopterygota</taxon>
        <taxon>Lepidoptera</taxon>
        <taxon>Glossata</taxon>
        <taxon>Ditrysia</taxon>
        <taxon>Bombycoidea</taxon>
        <taxon>Lasiocampidae</taxon>
        <taxon>Dendrolimus</taxon>
    </lineage>
</organism>
<evidence type="ECO:0000313" key="2">
    <source>
        <dbReference type="Proteomes" id="UP000824533"/>
    </source>
</evidence>
<sequence length="625" mass="67257">MARAEATSRGNLEIGMNIDDMRFLVKQYSELGQWTSALFWADAAAAAASGNGPDSASGDDVWLLASAMLARGELHRAAHAVTSRGLHRRHLLCLCVAMRSYLLAKEPTVALNLMDECDPMLLDPRTTDQRHNRALAGVLVWQARALSSLERREAAAEALSSALRADCACYEALDLLLEQHALTPRQERELIESLPINSQLGAAEGALLRAAYRERLNRYAPAPAVPPPPDVDDPITTEAEEVYSRTAEAAACRGRRLTAACRWKEALAALDSADPWCCVEVRTACLVELKRSADLFAFAHTLVDAYPNAWTSWFAVGCYYYVIGKSEFARRYLSKAKSLEPGAGCVWLAYAHSFAQEKEHDQAMAAYFKASQVMAGCHLPPMYVAVECSLLNNTAMCEKFLARAAELHNDNEGAGEQPAEESEAENVDGWAVLVGAVGEAHLAHEAGVAAFAGGDADAAKALFLKALDAANAQHGGVFAVINGDSELGMKLSPRWAATLDALGHACRVSGQPLEGLQWHERALALRPGRPQTYAAIGLCLALLSREAEAAHFLHTALAKDPDDVVSLALLDAIMDKVDAALTDEEIPQFAFPAVDIPIPTPPTPRTPTAGGGDLTNISDMSMSFD</sequence>
<accession>A0ACC1D133</accession>
<keyword evidence="2" id="KW-1185">Reference proteome</keyword>